<keyword evidence="2" id="KW-1185">Reference proteome</keyword>
<organism evidence="1 2">
    <name type="scientific">Platanthera guangdongensis</name>
    <dbReference type="NCBI Taxonomy" id="2320717"/>
    <lineage>
        <taxon>Eukaryota</taxon>
        <taxon>Viridiplantae</taxon>
        <taxon>Streptophyta</taxon>
        <taxon>Embryophyta</taxon>
        <taxon>Tracheophyta</taxon>
        <taxon>Spermatophyta</taxon>
        <taxon>Magnoliopsida</taxon>
        <taxon>Liliopsida</taxon>
        <taxon>Asparagales</taxon>
        <taxon>Orchidaceae</taxon>
        <taxon>Orchidoideae</taxon>
        <taxon>Orchideae</taxon>
        <taxon>Orchidinae</taxon>
        <taxon>Platanthera</taxon>
    </lineage>
</organism>
<gene>
    <name evidence="1" type="ORF">KSP40_PGU015378</name>
</gene>
<proteinExistence type="predicted"/>
<reference evidence="1 2" key="1">
    <citation type="journal article" date="2022" name="Nat. Plants">
        <title>Genomes of leafy and leafless Platanthera orchids illuminate the evolution of mycoheterotrophy.</title>
        <authorList>
            <person name="Li M.H."/>
            <person name="Liu K.W."/>
            <person name="Li Z."/>
            <person name="Lu H.C."/>
            <person name="Ye Q.L."/>
            <person name="Zhang D."/>
            <person name="Wang J.Y."/>
            <person name="Li Y.F."/>
            <person name="Zhong Z.M."/>
            <person name="Liu X."/>
            <person name="Yu X."/>
            <person name="Liu D.K."/>
            <person name="Tu X.D."/>
            <person name="Liu B."/>
            <person name="Hao Y."/>
            <person name="Liao X.Y."/>
            <person name="Jiang Y.T."/>
            <person name="Sun W.H."/>
            <person name="Chen J."/>
            <person name="Chen Y.Q."/>
            <person name="Ai Y."/>
            <person name="Zhai J.W."/>
            <person name="Wu S.S."/>
            <person name="Zhou Z."/>
            <person name="Hsiao Y.Y."/>
            <person name="Wu W.L."/>
            <person name="Chen Y.Y."/>
            <person name="Lin Y.F."/>
            <person name="Hsu J.L."/>
            <person name="Li C.Y."/>
            <person name="Wang Z.W."/>
            <person name="Zhao X."/>
            <person name="Zhong W.Y."/>
            <person name="Ma X.K."/>
            <person name="Ma L."/>
            <person name="Huang J."/>
            <person name="Chen G.Z."/>
            <person name="Huang M.Z."/>
            <person name="Huang L."/>
            <person name="Peng D.H."/>
            <person name="Luo Y.B."/>
            <person name="Zou S.Q."/>
            <person name="Chen S.P."/>
            <person name="Lan S."/>
            <person name="Tsai W.C."/>
            <person name="Van de Peer Y."/>
            <person name="Liu Z.J."/>
        </authorList>
    </citation>
    <scope>NUCLEOTIDE SEQUENCE [LARGE SCALE GENOMIC DNA]</scope>
    <source>
        <strain evidence="1">Lor288</strain>
    </source>
</reference>
<name>A0ABR2N4N8_9ASPA</name>
<dbReference type="EMBL" id="JBBWWR010000001">
    <property type="protein sequence ID" value="KAK8971090.1"/>
    <property type="molecule type" value="Genomic_DNA"/>
</dbReference>
<accession>A0ABR2N4N8</accession>
<comment type="caution">
    <text evidence="1">The sequence shown here is derived from an EMBL/GenBank/DDBJ whole genome shotgun (WGS) entry which is preliminary data.</text>
</comment>
<sequence length="78" mass="8438">MFPPLLPSSAHSHLRCSALSIGSPANGTSFCSLFQISGRTPHTRPPESAFINLYTSFPIALYSPALIDYGVHVHIGFH</sequence>
<evidence type="ECO:0000313" key="2">
    <source>
        <dbReference type="Proteomes" id="UP001412067"/>
    </source>
</evidence>
<dbReference type="Proteomes" id="UP001412067">
    <property type="component" value="Unassembled WGS sequence"/>
</dbReference>
<protein>
    <submittedName>
        <fullName evidence="1">Uncharacterized protein</fullName>
    </submittedName>
</protein>
<evidence type="ECO:0000313" key="1">
    <source>
        <dbReference type="EMBL" id="KAK8971090.1"/>
    </source>
</evidence>